<feature type="transmembrane region" description="Helical" evidence="8">
    <location>
        <begin position="175"/>
        <end position="192"/>
    </location>
</feature>
<evidence type="ECO:0000256" key="6">
    <source>
        <dbReference type="ARBA" id="ARBA00023136"/>
    </source>
</evidence>
<dbReference type="Proteomes" id="UP000075613">
    <property type="component" value="Unassembled WGS sequence"/>
</dbReference>
<dbReference type="GO" id="GO:0044038">
    <property type="term" value="P:cell wall macromolecule biosynthetic process"/>
    <property type="evidence" value="ECO:0007669"/>
    <property type="project" value="TreeGrafter"/>
</dbReference>
<dbReference type="CDD" id="cd06854">
    <property type="entry name" value="GT_WbpL_WbcO_like"/>
    <property type="match status" value="1"/>
</dbReference>
<evidence type="ECO:0000256" key="3">
    <source>
        <dbReference type="ARBA" id="ARBA00022679"/>
    </source>
</evidence>
<feature type="binding site" evidence="7">
    <location>
        <position position="144"/>
    </location>
    <ligand>
        <name>Mg(2+)</name>
        <dbReference type="ChEBI" id="CHEBI:18420"/>
    </ligand>
</feature>
<comment type="caution">
    <text evidence="9">The sequence shown here is derived from an EMBL/GenBank/DDBJ whole genome shotgun (WGS) entry which is preliminary data.</text>
</comment>
<proteinExistence type="predicted"/>
<keyword evidence="7" id="KW-0479">Metal-binding</keyword>
<dbReference type="PANTHER" id="PTHR22926">
    <property type="entry name" value="PHOSPHO-N-ACETYLMURAMOYL-PENTAPEPTIDE-TRANSFERASE"/>
    <property type="match status" value="1"/>
</dbReference>
<keyword evidence="10" id="KW-1185">Reference proteome</keyword>
<comment type="cofactor">
    <cofactor evidence="7">
        <name>Mg(2+)</name>
        <dbReference type="ChEBI" id="CHEBI:18420"/>
    </cofactor>
</comment>
<keyword evidence="2" id="KW-1003">Cell membrane</keyword>
<dbReference type="RefSeq" id="WP_062124283.1">
    <property type="nucleotide sequence ID" value="NZ_LRBG01000002.1"/>
</dbReference>
<dbReference type="OrthoDB" id="9783652at2"/>
<keyword evidence="5 8" id="KW-1133">Transmembrane helix</keyword>
<dbReference type="EMBL" id="LRBG01000002">
    <property type="protein sequence ID" value="KXU90947.1"/>
    <property type="molecule type" value="Genomic_DNA"/>
</dbReference>
<feature type="transmembrane region" description="Helical" evidence="8">
    <location>
        <begin position="152"/>
        <end position="169"/>
    </location>
</feature>
<feature type="transmembrane region" description="Helical" evidence="8">
    <location>
        <begin position="67"/>
        <end position="90"/>
    </location>
</feature>
<gene>
    <name evidence="9" type="ORF">CI15_03315</name>
</gene>
<name>A0A149Q149_9BURK</name>
<accession>A0A149Q149</accession>
<evidence type="ECO:0000256" key="1">
    <source>
        <dbReference type="ARBA" id="ARBA00004651"/>
    </source>
</evidence>
<evidence type="ECO:0000256" key="5">
    <source>
        <dbReference type="ARBA" id="ARBA00022989"/>
    </source>
</evidence>
<dbReference type="InterPro" id="IPR000715">
    <property type="entry name" value="Glycosyl_transferase_4"/>
</dbReference>
<keyword evidence="7" id="KW-0460">Magnesium</keyword>
<comment type="subcellular location">
    <subcellularLocation>
        <location evidence="1">Cell membrane</location>
        <topology evidence="1">Multi-pass membrane protein</topology>
    </subcellularLocation>
</comment>
<evidence type="ECO:0000313" key="10">
    <source>
        <dbReference type="Proteomes" id="UP000075613"/>
    </source>
</evidence>
<evidence type="ECO:0000256" key="7">
    <source>
        <dbReference type="PIRSR" id="PIRSR600715-1"/>
    </source>
</evidence>
<evidence type="ECO:0000256" key="4">
    <source>
        <dbReference type="ARBA" id="ARBA00022692"/>
    </source>
</evidence>
<reference evidence="9 10" key="1">
    <citation type="journal article" date="2015" name="Int. J. Syst. Evol. Microbiol.">
        <title>Burkholderia monticola sp. nov., isolated from mountain soil.</title>
        <authorList>
            <person name="Baek I."/>
            <person name="Seo B."/>
            <person name="Lee I."/>
            <person name="Yi H."/>
            <person name="Chun J."/>
        </authorList>
    </citation>
    <scope>NUCLEOTIDE SEQUENCE [LARGE SCALE GENOMIC DNA]</scope>
    <source>
        <strain evidence="9 10">JC2948</strain>
    </source>
</reference>
<dbReference type="AlphaFoldDB" id="A0A149Q149"/>
<keyword evidence="6 8" id="KW-0472">Membrane</keyword>
<keyword evidence="4 8" id="KW-0812">Transmembrane</keyword>
<evidence type="ECO:0000313" key="9">
    <source>
        <dbReference type="EMBL" id="KXU90947.1"/>
    </source>
</evidence>
<feature type="transmembrane region" description="Helical" evidence="8">
    <location>
        <begin position="126"/>
        <end position="145"/>
    </location>
</feature>
<feature type="binding site" evidence="7">
    <location>
        <position position="203"/>
    </location>
    <ligand>
        <name>Mg(2+)</name>
        <dbReference type="ChEBI" id="CHEBI:18420"/>
    </ligand>
</feature>
<dbReference type="PANTHER" id="PTHR22926:SF3">
    <property type="entry name" value="UNDECAPRENYL-PHOSPHATE ALPHA-N-ACETYLGLUCOSAMINYL 1-PHOSPHATE TRANSFERASE"/>
    <property type="match status" value="1"/>
</dbReference>
<dbReference type="Pfam" id="PF00953">
    <property type="entry name" value="Glycos_transf_4"/>
    <property type="match status" value="1"/>
</dbReference>
<protein>
    <submittedName>
        <fullName evidence="9">Glycosyl transferase</fullName>
    </submittedName>
</protein>
<evidence type="ECO:0000256" key="8">
    <source>
        <dbReference type="SAM" id="Phobius"/>
    </source>
</evidence>
<dbReference type="GO" id="GO:0009103">
    <property type="term" value="P:lipopolysaccharide biosynthetic process"/>
    <property type="evidence" value="ECO:0007669"/>
    <property type="project" value="TreeGrafter"/>
</dbReference>
<sequence length="334" mass="35830">MLGRLQLSDVGLLVTIGIVSAALCSGILALLLRTGWAWDIAVDIPNHRSLHERPIPRVGGWGVLPTAVLAIVLFAPSLRWIAASAVLLGVVSQIDDRQGLPARVRFAAHVLAVAVAVVAGANGISWWFAIVVGVALVWLVNLYNFMDGSNGLAGGMTLFGFATYALAASSTHGELASICAAVAGAAVGFLLFNFQPARVFLGDMGSIPLGFLAGALGYWGWQHGAWPVWMPPLVFAPFIADATVTLLRRLARGERFWEAHRQHYYQRLVQMTGSHVRVALTYGALMLCGSVLAITATRTTTAMQWTMCIAWYGVLAVVGLCIDAKWRHWSRAAG</sequence>
<organism evidence="9 10">
    <name type="scientific">Paraburkholderia monticola</name>
    <dbReference type="NCBI Taxonomy" id="1399968"/>
    <lineage>
        <taxon>Bacteria</taxon>
        <taxon>Pseudomonadati</taxon>
        <taxon>Pseudomonadota</taxon>
        <taxon>Betaproteobacteria</taxon>
        <taxon>Burkholderiales</taxon>
        <taxon>Burkholderiaceae</taxon>
        <taxon>Paraburkholderia</taxon>
    </lineage>
</organism>
<feature type="transmembrane region" description="Helical" evidence="8">
    <location>
        <begin position="233"/>
        <end position="251"/>
    </location>
</feature>
<dbReference type="GO" id="GO:0071555">
    <property type="term" value="P:cell wall organization"/>
    <property type="evidence" value="ECO:0007669"/>
    <property type="project" value="TreeGrafter"/>
</dbReference>
<dbReference type="GO" id="GO:0005886">
    <property type="term" value="C:plasma membrane"/>
    <property type="evidence" value="ECO:0007669"/>
    <property type="project" value="UniProtKB-SubCell"/>
</dbReference>
<feature type="transmembrane region" description="Helical" evidence="8">
    <location>
        <begin position="302"/>
        <end position="322"/>
    </location>
</feature>
<keyword evidence="3 9" id="KW-0808">Transferase</keyword>
<dbReference type="GO" id="GO:0046872">
    <property type="term" value="F:metal ion binding"/>
    <property type="evidence" value="ECO:0007669"/>
    <property type="project" value="UniProtKB-KW"/>
</dbReference>
<feature type="transmembrane region" description="Helical" evidence="8">
    <location>
        <begin position="199"/>
        <end position="221"/>
    </location>
</feature>
<feature type="transmembrane region" description="Helical" evidence="8">
    <location>
        <begin position="276"/>
        <end position="296"/>
    </location>
</feature>
<evidence type="ECO:0000256" key="2">
    <source>
        <dbReference type="ARBA" id="ARBA00022475"/>
    </source>
</evidence>
<dbReference type="GO" id="GO:0016780">
    <property type="term" value="F:phosphotransferase activity, for other substituted phosphate groups"/>
    <property type="evidence" value="ECO:0007669"/>
    <property type="project" value="InterPro"/>
</dbReference>
<feature type="transmembrane region" description="Helical" evidence="8">
    <location>
        <begin position="12"/>
        <end position="32"/>
    </location>
</feature>
<dbReference type="STRING" id="1399968.CI15_03315"/>